<dbReference type="Pfam" id="PF05936">
    <property type="entry name" value="T6SS_VasE"/>
    <property type="match status" value="1"/>
</dbReference>
<dbReference type="PANTHER" id="PTHR35566">
    <property type="entry name" value="BLR3599 PROTEIN"/>
    <property type="match status" value="1"/>
</dbReference>
<comment type="caution">
    <text evidence="1">The sequence shown here is derived from an EMBL/GenBank/DDBJ whole genome shotgun (WGS) entry which is preliminary data.</text>
</comment>
<dbReference type="Proteomes" id="UP001595453">
    <property type="component" value="Unassembled WGS sequence"/>
</dbReference>
<dbReference type="RefSeq" id="WP_377122230.1">
    <property type="nucleotide sequence ID" value="NZ_JBHRSD010000011.1"/>
</dbReference>
<evidence type="ECO:0000313" key="2">
    <source>
        <dbReference type="Proteomes" id="UP001595453"/>
    </source>
</evidence>
<gene>
    <name evidence="1" type="primary">tssK</name>
    <name evidence="1" type="ORF">ACFOEE_06505</name>
</gene>
<dbReference type="EMBL" id="JBHRSD010000011">
    <property type="protein sequence ID" value="MFC3032164.1"/>
    <property type="molecule type" value="Genomic_DNA"/>
</dbReference>
<dbReference type="PANTHER" id="PTHR35566:SF1">
    <property type="entry name" value="TYPE VI SECRETION SYSTEM BASEPLATE COMPONENT TSSK1"/>
    <property type="match status" value="1"/>
</dbReference>
<dbReference type="NCBIfam" id="TIGR03353">
    <property type="entry name" value="VI_chp_4"/>
    <property type="match status" value="1"/>
</dbReference>
<keyword evidence="2" id="KW-1185">Reference proteome</keyword>
<reference evidence="2" key="1">
    <citation type="journal article" date="2019" name="Int. J. Syst. Evol. Microbiol.">
        <title>The Global Catalogue of Microorganisms (GCM) 10K type strain sequencing project: providing services to taxonomists for standard genome sequencing and annotation.</title>
        <authorList>
            <consortium name="The Broad Institute Genomics Platform"/>
            <consortium name="The Broad Institute Genome Sequencing Center for Infectious Disease"/>
            <person name="Wu L."/>
            <person name="Ma J."/>
        </authorList>
    </citation>
    <scope>NUCLEOTIDE SEQUENCE [LARGE SCALE GENOMIC DNA]</scope>
    <source>
        <strain evidence="2">KCTC 42730</strain>
    </source>
</reference>
<sequence>MARSTISVKPVWAEGILLGQQHMQLQEKFLLQQQARQQQIFNPFAYGCSVLDIDQGALARGILSIVRVEALFKSGRLVQVEAGLTESRKLQMELPETQAEITIALAMAANDAVAGVNGYGSHGAICAFDANFIELADSHDLNRTREVLVATPNLFLMPAGAAHSDIEQLPILRLQRDTSGSWQASETFVPPQLNVHSNLYLRSFLKKTCDLVNAKVGVLLNRRNDLGSVTDFGPNEMNTFLLLSTMVSHAAHFEHLKGLNVLHPERFYCQLTELISNVSVFEHADIAAQLPKYDHDDLAAVFTQLEQSLGQLIDGVVPKKMAPLTLQRKSSAIYQVPTLDPQLLDGSELYLAVYFEAESTQWIDVFTEQVKLAASEQLEILVASALDGIAITHCQRPPNKLAIKGGYEYFRVEPRGDAYQQLRKELSLSLFVPFSLQAAKIELVSVGK</sequence>
<accession>A0ABV7CHT2</accession>
<organism evidence="1 2">
    <name type="scientific">Pseudoalteromonas fenneropenaei</name>
    <dbReference type="NCBI Taxonomy" id="1737459"/>
    <lineage>
        <taxon>Bacteria</taxon>
        <taxon>Pseudomonadati</taxon>
        <taxon>Pseudomonadota</taxon>
        <taxon>Gammaproteobacteria</taxon>
        <taxon>Alteromonadales</taxon>
        <taxon>Pseudoalteromonadaceae</taxon>
        <taxon>Pseudoalteromonas</taxon>
    </lineage>
</organism>
<protein>
    <submittedName>
        <fullName evidence="1">Type VI secretion system baseplate subunit TssK</fullName>
    </submittedName>
</protein>
<proteinExistence type="predicted"/>
<name>A0ABV7CHT2_9GAMM</name>
<evidence type="ECO:0000313" key="1">
    <source>
        <dbReference type="EMBL" id="MFC3032164.1"/>
    </source>
</evidence>
<dbReference type="InterPro" id="IPR010263">
    <property type="entry name" value="T6SS_TssK"/>
</dbReference>